<dbReference type="InterPro" id="IPR043160">
    <property type="entry name" value="Dynein_C_barrel"/>
</dbReference>
<dbReference type="Gene3D" id="3.20.180.20">
    <property type="entry name" value="Dynein heavy chain, N-terminal domain 2"/>
    <property type="match status" value="1"/>
</dbReference>
<dbReference type="Gene3D" id="1.10.8.720">
    <property type="entry name" value="Region D6 of dynein motor"/>
    <property type="match status" value="1"/>
</dbReference>
<dbReference type="Gene3D" id="1.10.8.710">
    <property type="match status" value="1"/>
</dbReference>
<evidence type="ECO:0000259" key="21">
    <source>
        <dbReference type="Pfam" id="PF12777"/>
    </source>
</evidence>
<dbReference type="Proteomes" id="UP001165065">
    <property type="component" value="Unassembled WGS sequence"/>
</dbReference>
<keyword evidence="14" id="KW-0206">Cytoskeleton</keyword>
<keyword evidence="13" id="KW-0505">Motor protein</keyword>
<dbReference type="InterPro" id="IPR042222">
    <property type="entry name" value="Dynein_2_N"/>
</dbReference>
<evidence type="ECO:0000259" key="19">
    <source>
        <dbReference type="Pfam" id="PF08393"/>
    </source>
</evidence>
<gene>
    <name evidence="28" type="ORF">TrCOL_g10339</name>
</gene>
<feature type="domain" description="Dynein heavy chain AAA 5 extension" evidence="24">
    <location>
        <begin position="1978"/>
        <end position="2108"/>
    </location>
</feature>
<evidence type="ECO:0000256" key="10">
    <source>
        <dbReference type="ARBA" id="ARBA00023017"/>
    </source>
</evidence>
<feature type="compositionally biased region" description="Acidic residues" evidence="17">
    <location>
        <begin position="684"/>
        <end position="697"/>
    </location>
</feature>
<feature type="domain" description="Dynein heavy chain AAA module D4" evidence="22">
    <location>
        <begin position="2478"/>
        <end position="2736"/>
    </location>
</feature>
<dbReference type="Gene3D" id="1.10.287.2620">
    <property type="match status" value="1"/>
</dbReference>
<keyword evidence="10" id="KW-0243">Dynein</keyword>
<dbReference type="GO" id="GO:0051959">
    <property type="term" value="F:dynein light intermediate chain binding"/>
    <property type="evidence" value="ECO:0007669"/>
    <property type="project" value="InterPro"/>
</dbReference>
<dbReference type="OrthoDB" id="5593012at2759"/>
<evidence type="ECO:0000259" key="25">
    <source>
        <dbReference type="Pfam" id="PF17857"/>
    </source>
</evidence>
<evidence type="ECO:0000256" key="16">
    <source>
        <dbReference type="SAM" id="Coils"/>
    </source>
</evidence>
<evidence type="ECO:0000259" key="23">
    <source>
        <dbReference type="Pfam" id="PF12781"/>
    </source>
</evidence>
<feature type="domain" description="Dynein heavy chain region D6 P-loop" evidence="18">
    <location>
        <begin position="3596"/>
        <end position="3709"/>
    </location>
</feature>
<evidence type="ECO:0000256" key="3">
    <source>
        <dbReference type="ARBA" id="ARBA00008887"/>
    </source>
</evidence>
<keyword evidence="5" id="KW-0493">Microtubule</keyword>
<dbReference type="Gene3D" id="1.20.1270.280">
    <property type="match status" value="1"/>
</dbReference>
<dbReference type="InterPro" id="IPR026983">
    <property type="entry name" value="DHC"/>
</dbReference>
<dbReference type="FunFam" id="1.20.140.100:FF:000004">
    <property type="entry name" value="Dynein axonemal heavy chain 6"/>
    <property type="match status" value="1"/>
</dbReference>
<protein>
    <recommendedName>
        <fullName evidence="30">Dynein heavy chain</fullName>
    </recommendedName>
</protein>
<dbReference type="FunFam" id="1.20.920.20:FF:000006">
    <property type="entry name" value="Dynein, axonemal, heavy chain 6"/>
    <property type="match status" value="1"/>
</dbReference>
<dbReference type="Pfam" id="PF12781">
    <property type="entry name" value="AAA_9"/>
    <property type="match status" value="1"/>
</dbReference>
<feature type="coiled-coil region" evidence="16">
    <location>
        <begin position="2981"/>
        <end position="3043"/>
    </location>
</feature>
<keyword evidence="9" id="KW-0282">Flagellum</keyword>
<feature type="domain" description="Dynein heavy chain linker" evidence="19">
    <location>
        <begin position="948"/>
        <end position="1355"/>
    </location>
</feature>
<feature type="domain" description="Dynein heavy chain 3 AAA+ lid" evidence="25">
    <location>
        <begin position="2334"/>
        <end position="2423"/>
    </location>
</feature>
<comment type="similarity">
    <text evidence="3">Belongs to the dynein heavy chain family.</text>
</comment>
<dbReference type="InterPro" id="IPR042228">
    <property type="entry name" value="Dynein_linker_3"/>
</dbReference>
<dbReference type="InterPro" id="IPR013602">
    <property type="entry name" value="Dynein_heavy_linker"/>
</dbReference>
<keyword evidence="29" id="KW-1185">Reference proteome</keyword>
<feature type="domain" description="Dynein heavy chain hydrolytic ATP-binding dynein motor region" evidence="20">
    <location>
        <begin position="1484"/>
        <end position="1810"/>
    </location>
</feature>
<dbReference type="GO" id="GO:0045505">
    <property type="term" value="F:dynein intermediate chain binding"/>
    <property type="evidence" value="ECO:0007669"/>
    <property type="project" value="InterPro"/>
</dbReference>
<evidence type="ECO:0000256" key="13">
    <source>
        <dbReference type="ARBA" id="ARBA00023175"/>
    </source>
</evidence>
<organism evidence="28 29">
    <name type="scientific">Triparma columacea</name>
    <dbReference type="NCBI Taxonomy" id="722753"/>
    <lineage>
        <taxon>Eukaryota</taxon>
        <taxon>Sar</taxon>
        <taxon>Stramenopiles</taxon>
        <taxon>Ochrophyta</taxon>
        <taxon>Bolidophyceae</taxon>
        <taxon>Parmales</taxon>
        <taxon>Triparmaceae</taxon>
        <taxon>Triparma</taxon>
    </lineage>
</organism>
<dbReference type="GO" id="GO:0005524">
    <property type="term" value="F:ATP binding"/>
    <property type="evidence" value="ECO:0007669"/>
    <property type="project" value="UniProtKB-KW"/>
</dbReference>
<evidence type="ECO:0000256" key="8">
    <source>
        <dbReference type="ARBA" id="ARBA00022840"/>
    </source>
</evidence>
<dbReference type="Pfam" id="PF12775">
    <property type="entry name" value="AAA_7"/>
    <property type="match status" value="1"/>
</dbReference>
<dbReference type="Gene3D" id="1.20.920.30">
    <property type="match status" value="1"/>
</dbReference>
<evidence type="ECO:0000256" key="4">
    <source>
        <dbReference type="ARBA" id="ARBA00022490"/>
    </source>
</evidence>
<dbReference type="FunFam" id="1.10.287.2620:FF:000002">
    <property type="entry name" value="Dynein heavy chain 2, axonemal"/>
    <property type="match status" value="1"/>
</dbReference>
<dbReference type="Pfam" id="PF12780">
    <property type="entry name" value="AAA_8"/>
    <property type="match status" value="1"/>
</dbReference>
<dbReference type="FunFam" id="3.10.490.20:FF:000009">
    <property type="entry name" value="Dynein heavy chain 4"/>
    <property type="match status" value="1"/>
</dbReference>
<evidence type="ECO:0000256" key="9">
    <source>
        <dbReference type="ARBA" id="ARBA00022846"/>
    </source>
</evidence>
<keyword evidence="4" id="KW-0963">Cytoplasm</keyword>
<dbReference type="GO" id="GO:0008569">
    <property type="term" value="F:minus-end-directed microtubule motor activity"/>
    <property type="evidence" value="ECO:0007669"/>
    <property type="project" value="InterPro"/>
</dbReference>
<evidence type="ECO:0000313" key="28">
    <source>
        <dbReference type="EMBL" id="GMI46482.1"/>
    </source>
</evidence>
<evidence type="ECO:0000256" key="6">
    <source>
        <dbReference type="ARBA" id="ARBA00022737"/>
    </source>
</evidence>
<dbReference type="FunFam" id="1.20.58.1120:FF:000001">
    <property type="entry name" value="dynein heavy chain 2, axonemal"/>
    <property type="match status" value="1"/>
</dbReference>
<keyword evidence="8" id="KW-0067">ATP-binding</keyword>
<dbReference type="GO" id="GO:0005858">
    <property type="term" value="C:axonemal dynein complex"/>
    <property type="evidence" value="ECO:0007669"/>
    <property type="project" value="UniProtKB-ARBA"/>
</dbReference>
<dbReference type="Gene3D" id="1.10.8.1220">
    <property type="match status" value="1"/>
</dbReference>
<feature type="domain" description="Dynein heavy chain ATP-binding dynein motor region" evidence="23">
    <location>
        <begin position="3125"/>
        <end position="3351"/>
    </location>
</feature>
<dbReference type="EMBL" id="BRYA01000300">
    <property type="protein sequence ID" value="GMI46482.1"/>
    <property type="molecule type" value="Genomic_DNA"/>
</dbReference>
<evidence type="ECO:0000313" key="29">
    <source>
        <dbReference type="Proteomes" id="UP001165065"/>
    </source>
</evidence>
<comment type="subcellular location">
    <subcellularLocation>
        <location evidence="1">Cell projection</location>
        <location evidence="1">Cilium</location>
        <location evidence="1">Flagellum</location>
    </subcellularLocation>
    <subcellularLocation>
        <location evidence="2">Cytoplasm</location>
        <location evidence="2">Cytoskeleton</location>
        <location evidence="2">Cilium axoneme</location>
    </subcellularLocation>
</comment>
<feature type="domain" description="Dynein heavy chain C-terminal" evidence="27">
    <location>
        <begin position="3888"/>
        <end position="4209"/>
    </location>
</feature>
<dbReference type="FunFam" id="1.10.8.1220:FF:000001">
    <property type="entry name" value="Dynein axonemal heavy chain 5"/>
    <property type="match status" value="1"/>
</dbReference>
<dbReference type="InterPro" id="IPR043157">
    <property type="entry name" value="Dynein_AAA1S"/>
</dbReference>
<dbReference type="InterPro" id="IPR041466">
    <property type="entry name" value="Dynein_AAA5_ext"/>
</dbReference>
<dbReference type="InterPro" id="IPR035699">
    <property type="entry name" value="AAA_6"/>
</dbReference>
<dbReference type="InterPro" id="IPR027417">
    <property type="entry name" value="P-loop_NTPase"/>
</dbReference>
<dbReference type="Gene3D" id="1.20.920.20">
    <property type="match status" value="1"/>
</dbReference>
<dbReference type="FunFam" id="3.40.50.300:FF:002141">
    <property type="entry name" value="Dynein heavy chain"/>
    <property type="match status" value="1"/>
</dbReference>
<dbReference type="InterPro" id="IPR035706">
    <property type="entry name" value="AAA_9"/>
</dbReference>
<evidence type="ECO:0000259" key="27">
    <source>
        <dbReference type="Pfam" id="PF18199"/>
    </source>
</evidence>
<dbReference type="FunFam" id="3.40.50.300:FF:001145">
    <property type="entry name" value="Putative dynein heavy chain"/>
    <property type="match status" value="1"/>
</dbReference>
<evidence type="ECO:0000256" key="2">
    <source>
        <dbReference type="ARBA" id="ARBA00004430"/>
    </source>
</evidence>
<evidence type="ECO:0000259" key="22">
    <source>
        <dbReference type="Pfam" id="PF12780"/>
    </source>
</evidence>
<dbReference type="GO" id="GO:0005874">
    <property type="term" value="C:microtubule"/>
    <property type="evidence" value="ECO:0007669"/>
    <property type="project" value="UniProtKB-KW"/>
</dbReference>
<dbReference type="Pfam" id="PF12777">
    <property type="entry name" value="MT"/>
    <property type="match status" value="1"/>
</dbReference>
<dbReference type="InterPro" id="IPR041228">
    <property type="entry name" value="Dynein_C"/>
</dbReference>
<evidence type="ECO:0000256" key="17">
    <source>
        <dbReference type="SAM" id="MobiDB-lite"/>
    </source>
</evidence>
<dbReference type="Pfam" id="PF18199">
    <property type="entry name" value="Dynein_C"/>
    <property type="match status" value="1"/>
</dbReference>
<reference evidence="29" key="1">
    <citation type="journal article" date="2023" name="Commun. Biol.">
        <title>Genome analysis of Parmales, the sister group of diatoms, reveals the evolutionary specialization of diatoms from phago-mixotrophs to photoautotrophs.</title>
        <authorList>
            <person name="Ban H."/>
            <person name="Sato S."/>
            <person name="Yoshikawa S."/>
            <person name="Yamada K."/>
            <person name="Nakamura Y."/>
            <person name="Ichinomiya M."/>
            <person name="Sato N."/>
            <person name="Blanc-Mathieu R."/>
            <person name="Endo H."/>
            <person name="Kuwata A."/>
            <person name="Ogata H."/>
        </authorList>
    </citation>
    <scope>NUCLEOTIDE SEQUENCE [LARGE SCALE GENOMIC DNA]</scope>
</reference>
<keyword evidence="15" id="KW-0966">Cell projection</keyword>
<keyword evidence="6" id="KW-0677">Repeat</keyword>
<dbReference type="Pfam" id="PF17857">
    <property type="entry name" value="AAA_lid_1"/>
    <property type="match status" value="1"/>
</dbReference>
<dbReference type="FunFam" id="3.40.50.300:FF:000044">
    <property type="entry name" value="Dynein heavy chain 5, axonemal"/>
    <property type="match status" value="1"/>
</dbReference>
<dbReference type="Pfam" id="PF12774">
    <property type="entry name" value="AAA_6"/>
    <property type="match status" value="1"/>
</dbReference>
<proteinExistence type="inferred from homology"/>
<dbReference type="Pfam" id="PF08393">
    <property type="entry name" value="DHC_N2"/>
    <property type="match status" value="1"/>
</dbReference>
<dbReference type="InterPro" id="IPR004273">
    <property type="entry name" value="Dynein_heavy_D6_P-loop"/>
</dbReference>
<dbReference type="GO" id="GO:0031514">
    <property type="term" value="C:motile cilium"/>
    <property type="evidence" value="ECO:0007669"/>
    <property type="project" value="UniProtKB-SubCell"/>
</dbReference>
<feature type="compositionally biased region" description="Low complexity" evidence="17">
    <location>
        <begin position="37"/>
        <end position="54"/>
    </location>
</feature>
<feature type="region of interest" description="Disordered" evidence="17">
    <location>
        <begin position="678"/>
        <end position="702"/>
    </location>
</feature>
<dbReference type="Gene3D" id="1.20.58.1120">
    <property type="match status" value="1"/>
</dbReference>
<dbReference type="InterPro" id="IPR041589">
    <property type="entry name" value="DNAH3_AAA_lid_1"/>
</dbReference>
<evidence type="ECO:0000259" key="24">
    <source>
        <dbReference type="Pfam" id="PF17852"/>
    </source>
</evidence>
<evidence type="ECO:0000256" key="15">
    <source>
        <dbReference type="ARBA" id="ARBA00023273"/>
    </source>
</evidence>
<dbReference type="Gene3D" id="3.40.50.300">
    <property type="entry name" value="P-loop containing nucleotide triphosphate hydrolases"/>
    <property type="match status" value="5"/>
</dbReference>
<dbReference type="InterPro" id="IPR041658">
    <property type="entry name" value="AAA_lid_11"/>
</dbReference>
<dbReference type="Pfam" id="PF18198">
    <property type="entry name" value="AAA_lid_11"/>
    <property type="match status" value="1"/>
</dbReference>
<keyword evidence="11 16" id="KW-0175">Coiled coil</keyword>
<dbReference type="Gene3D" id="3.10.490.20">
    <property type="match status" value="1"/>
</dbReference>
<evidence type="ECO:0008006" key="30">
    <source>
        <dbReference type="Google" id="ProtNLM"/>
    </source>
</evidence>
<dbReference type="PANTHER" id="PTHR46961:SF5">
    <property type="entry name" value="DYNEIN AXONEMAL HEAVY CHAIN 1"/>
    <property type="match status" value="1"/>
</dbReference>
<sequence>MVRANVKGAKAEPAQAPEISFDWDDDLIRSYTLSEAPGPSVSSKVSSGSGPLKLISGDADPNEARTKKLTKLLKVPPPPAPLTNPADILRKKQLKQGDLSWALNEMTTEYYSTLPQAPSPPYVPSLPLYLYDDTSQETLPDPDVVIANGTVEGEKEASLSGAALFFSSSPEDAEVSSSSSQYHSIIGTFKKVLITSYNHEDNVYEGMWYDSALPCSIPRVSMCFEGENRMGFFERFEATLKRRRCGEALIRKDLYIRSMPKSNKLVTASLGDEQAERILSMAHAAGKSTSAIELLREVESDYEDTMNSSIFDCNVMNASNRRLYQSLDLPPALPPRPPKQMGTVPVAEYDFDAMNSQFRVGTFLTTPEAIEAVLACQAEANKVGDQRVLGTKHDKSLSKTEFESLQADTSTEAFRTLKDKWPQKTANGIRRALQSCERYNLDEGSMRQYMGGDNAIRPFLERVNKLMTDCLFDITKASLEDYTVYMLKNTEGSVQIDGTNAVTVTYPTPKDGKSEGVRMAPLFEAKIQVKNEKICLNRAAVDERIKEISAWEESEEAKKPKASCPHEPIKEVFGWVFEYATDPSSYKEAVLKIFEKITKDLQGIHHIQRYVMERLFWPQPLLVGSVSGEEPWWVDLHTSISTSIDKATEPLVKYLECFHAHEKFLNLDVDEYLESLTHSKVDGDDSDDEGDEDATEEGGEKKTKLVTVNLPALRATLSKHVADRQAIDDGIPDLPINGGFYNIDATGIKAQLIGKHTDIIQKLLVAHQTHCEIMTKYLSESFEQILKQLQVQPQNVEETTELEEFTNTIDSLMNPLKEKIEEMKSYFEILDEFHHKITGEQSNAKWNNVGLPSQVLKQCEDTKNVIAAAKDKYLQDMLSEQEKFVQELGLLEKEVEAFGAYDSLAQVEEVSAHAESVTTKIKEADAKAQLYNSREGLFDKEITDYDLLSKVKKTFEPFNNLWITAQQWLNAHKGWTEGEFLKLDPEACEQQVEANLNTISKTVRFFENGGLAPQAKIASEIKKQVTAFRPHVPLITALRNPGMRERHWEELSKSLNLAYLAPDENTSLNSFLELNLGDSIELISKVAESAGKEFQIESALDTMLADWEGGELDIMPYKETGTGILKGVDEINTILDEHITMTQAMAFSAFKGPFEERIDLWNSKLYMVSEVLEAWLKVQRDWLYLQPIFESPDINKQLPTEGRKFANVDKMWRNTISSAKSNPLVLEFCDNEKLLDKFQDCSKFLDQVQKGLSDYLETKRSVFTRFYFLSNDELLSILSESKDINRVQPHLKKCFEGINEVKLDEDNIITHMVSPEGETVPFNEVIDPNGQSVEFWLLEVQNKMRTSIRDVMMEAIVDYTVTPRPEWMQTWGSMFVLNGSQKHWTQEMEEHFEEHGAKGPEVYLVQLKAQLADMVVLVRGELKKAARNVVGALTVIDVHARDVIIKLVANKVGLKSDFLWASQLRYYVEDNNLWADMVAARRPYGYEYLGNTFRLVITPLTDKCYLTLMGALSMTLGGAPAGPAGTGKTETTKDLGKALAMQCVVFNCSDGLDYIAMGKFFKGLASCGAWACFDEFNRINIEVLSVIGQQVASIQLALVRKQTEIFFEGSQLNLDAGFGVFITMNPGYAGRSALPDSLSALFRPVAMMVPDYALIGEIMFFAFGFELAKECGAKMVTTFKLCSEQLSSQPHYDYGMRAVKTVITAAGNLKRAEPQADEMVLLLRALQDVNIPKFLAFDLPLFAGIISDLFPGKKRPDLDYGSLFAVMKNVIAKKGLQALPWFVGKIIQLYEMIVVRHGLMLVGPTGGGKSSNLHVLEETLGELKRFGMQGFAYEKVIVYQLNPKSITMGQMYGEFDPNTHEWQDGIMSTMYRLASSSPTPDRKWMLFDGPVDAIWIENMNTVLDDNKKLCLNSGEIIKMSAEMTMMFEVEDLKVASPATVSRVGIIYMEPASLGCEVLLLSWFGRLPEGILPKTITKLRLLFDTYMEAGMGFVRSKLKELAPTCNNNLSQSLMRILDCYMERYYIKEGRDDPTDSDFLTLHSQIEHLFIFALVWSVGCTVDDRGRIVFDGWIRSEMVANSSDACFPNDHLVYDYTFDRDNNKWIGWMETVKPYTVDPKASFAEIVVSTNDSVRNTYLMDLLLMNDKHVLMVGDTGTGKTININQYLLAQSTIGLDERKIQEKCIPINIAFSAQTSCNMTQDMLDSKMEKRRKGIYGPSAGKQYIVYVDDLNMPKRETYGAQPPIEILRQWFDQDGWYDRKELTFRKLIDLTFICSMGPPGGGRQEVTARFFRHFNMIGYTQLSDSSKALIFETILGNFLERFEARVDHLCKPIVNATISLFNTIVAELLPTPAKSHYTFNLRDLAKVFQGTLMCEPKKVASDVDLVRVWCHETKRVFADRLTNKLDHVWFEKTIKDLCSSKFEMNYDDIVNVQRLIYGDYMIPGADPRIYEQVTDMAKLKSTVEEYLMDHNAESKQPMPLVMFMDAIEHVSKIARVLRQPMGNCLLLGVGGSGRQSMTKLATYISGFDLFQVEIAKGYGMTEWREDVKTCLLSAGVKNKQTTFLFSDTQIVDETMLEDINGILNAGDIPNLYAPEDLDNISSACRIECQKKRLPPTKINIFNQYLIRVRANIHVCLAMSPLGETFRDRLRMFPSLVNCSTIDWFSEWPAEALQGVGMSSLTDSGTKVDNADAVVEMFKFIHQSVEKKSAEFLEVLRRHAYVTPTSYLELLGSFKTLYSFKKEEVSTKAKRLQIGLDKLATTKDMVSGMKEELAILAPQLVVTKKEVQEMMVHISAEKEEADKVKAKVEVEEKIATEKATATQAIKDDAQKDLDEALPALDEAVKCLDALKKADIDEVKGFKTPPGGVVLTLHVTCLYFNIKPNKKNDPDNPGKKLEDWFGAGKDNLLTNPGVFMDMLKKYDKDNIPDSVIKKVRPFMTDENFTPKMIEKASKACTAICMWARAMYKYHTVAISVAPKKAKLAEAQAELDVVNAQLAEKQSSLAKIIARLNELEVNYEASVKKLDSLESQAKRCEIQLANADKLIGGLGGEEARWKKTVATLEDDLTNVVGDILVSSATVSYLGPFTSVFRSDIVEMWRQRMVELKIPHTEGCDIVQTLSIPVKLRSWQLAGLPTDQLSTENGLIMDKARRWPLFIDPQAQANRYIKNLGKDKELCLNGMDVIKLTEKNFLRALENGVRFGKWVLLENIKEELDASLEPILLQQTFKQGGTMMMKIGDNTIPYSDMFKFFITTKLPNPHYAPEVQVKVSLLNFSITQVGLEEQLLDVVVQEEMPELAEKRVALMIDNAAMNKQKYDIESQILELLSNSTGNILDDTVLIETLATAKKTSDEIDTKMEEAKVTDAEIHTSSEEYRPVAYRASLLYFCIADFCTIDPMYQYSLQWFTGFFVKCIGNTPSASDTPQRLENLNNFFTYALYQNICRSLFERHKMLFSFLLTIKIMQGDDKVDPQEWRFLISGMALGGVEGENPDPDWIDANIWSGILMLSSLPFFKGFEKDFVDNLPKWKRIFDSNEPEGQTFPGGKYSDMSNLKRMCVLRCLRRDKIMSAMSNFVTAEMEQKYVEPPVFDLKACYDDSSNISPLIFVLSSGSDPMKDLLLLAENMGMSEKLKAIALGQGQGAAATKMMEMGQANGDWVCLQNCHLSISWMPELERLCEETSADKADEGYRLWLTSMPSPAFPTAVLQDGVKMTKEPPKGLRANLKSNYVKLSDETIWTTGKPEKYSKLLFGLCFFHAIVVERKKFGPLGWNIAYTFNETDLDITKAQLETYVDAFDEVPYQVMQQLASVVNYGGRITDDKDMRTSDIIIADFMRPEVLTDGYKFSASGIYYSFTANKDCVHDSYMEYINSLPMAAEPEVFGMHSNASITCDQNDADDAFKIIVSLQPRASAGGGLSREDVIFNIATEMEAKVSPPWDIEAVGMLYPVMYNECLNTVLIQEGQRFNNLTVVVRHSLPLLKKALRGLVVLSAELEAMGNNLFNQFVPANWTKVAYPSLKGLQPWFADYLARIKFINDWIEEGAPPVFWISGFFFPQGFMTAVLQNHARKYAMPIDTVKFSHIMKEQLGSELTNKPADGCYIDGLFLEGARWDKSNETLIDPRPKELFSPMCVIQLKPEQYLQEPQEGIYRCPVYKVLTRTGVLSTTGHSTNFVFWLNIPSNKPTIYRNSLVSETNAQVKFCDNSEWIKGGVACFCALKY</sequence>
<dbReference type="PANTHER" id="PTHR46961">
    <property type="entry name" value="DYNEIN HEAVY CHAIN 1, AXONEMAL-LIKE PROTEIN"/>
    <property type="match status" value="1"/>
</dbReference>
<dbReference type="InterPro" id="IPR024743">
    <property type="entry name" value="Dynein_HC_stalk"/>
</dbReference>
<dbReference type="Gene3D" id="6.10.140.1060">
    <property type="match status" value="1"/>
</dbReference>
<dbReference type="InterPro" id="IPR042219">
    <property type="entry name" value="AAA_lid_11_sf"/>
</dbReference>
<evidence type="ECO:0000259" key="26">
    <source>
        <dbReference type="Pfam" id="PF18198"/>
    </source>
</evidence>
<dbReference type="SUPFAM" id="SSF52540">
    <property type="entry name" value="P-loop containing nucleoside triphosphate hydrolases"/>
    <property type="match status" value="4"/>
</dbReference>
<dbReference type="FunFam" id="3.20.180.20:FF:000003">
    <property type="entry name" value="Dynein heavy chain 12, axonemal"/>
    <property type="match status" value="1"/>
</dbReference>
<dbReference type="FunFam" id="1.20.1270.280:FF:000001">
    <property type="entry name" value="dynein heavy chain 7, axonemal"/>
    <property type="match status" value="1"/>
</dbReference>
<dbReference type="FunFam" id="3.40.50.300:FF:000362">
    <property type="entry name" value="Dynein, axonemal, heavy chain 6"/>
    <property type="match status" value="1"/>
</dbReference>
<dbReference type="FunFam" id="1.10.8.720:FF:000001">
    <property type="entry name" value="dynein heavy chain 7, axonemal"/>
    <property type="match status" value="1"/>
</dbReference>
<evidence type="ECO:0000256" key="14">
    <source>
        <dbReference type="ARBA" id="ARBA00023212"/>
    </source>
</evidence>
<evidence type="ECO:0000259" key="18">
    <source>
        <dbReference type="Pfam" id="PF03028"/>
    </source>
</evidence>
<evidence type="ECO:0000256" key="12">
    <source>
        <dbReference type="ARBA" id="ARBA00023069"/>
    </source>
</evidence>
<dbReference type="Gene3D" id="1.20.140.100">
    <property type="entry name" value="Dynein heavy chain, N-terminal domain 2"/>
    <property type="match status" value="1"/>
</dbReference>
<evidence type="ECO:0000259" key="20">
    <source>
        <dbReference type="Pfam" id="PF12774"/>
    </source>
</evidence>
<feature type="domain" description="Dynein heavy chain AAA lid" evidence="26">
    <location>
        <begin position="3742"/>
        <end position="3882"/>
    </location>
</feature>
<comment type="caution">
    <text evidence="28">The sequence shown here is derived from an EMBL/GenBank/DDBJ whole genome shotgun (WGS) entry which is preliminary data.</text>
</comment>
<name>A0A9W7LEA9_9STRA</name>
<feature type="region of interest" description="Disordered" evidence="17">
    <location>
        <begin position="34"/>
        <end position="61"/>
    </location>
</feature>
<dbReference type="InterPro" id="IPR024317">
    <property type="entry name" value="Dynein_heavy_chain_D4_dom"/>
</dbReference>
<dbReference type="Gene3D" id="1.10.472.130">
    <property type="match status" value="1"/>
</dbReference>
<evidence type="ECO:0000256" key="7">
    <source>
        <dbReference type="ARBA" id="ARBA00022741"/>
    </source>
</evidence>
<dbReference type="Pfam" id="PF03028">
    <property type="entry name" value="Dynein_heavy"/>
    <property type="match status" value="1"/>
</dbReference>
<dbReference type="FunFam" id="1.10.8.710:FF:000004">
    <property type="entry name" value="Dynein axonemal heavy chain 6"/>
    <property type="match status" value="1"/>
</dbReference>
<dbReference type="FunFam" id="1.20.920.30:FF:000005">
    <property type="entry name" value="Dynein, axonemal, heavy chain 2"/>
    <property type="match status" value="1"/>
</dbReference>
<evidence type="ECO:0000256" key="5">
    <source>
        <dbReference type="ARBA" id="ARBA00022701"/>
    </source>
</evidence>
<evidence type="ECO:0000256" key="11">
    <source>
        <dbReference type="ARBA" id="ARBA00023054"/>
    </source>
</evidence>
<keyword evidence="12" id="KW-0969">Cilium</keyword>
<dbReference type="FunFam" id="3.40.50.300:FF:000353">
    <property type="entry name" value="Dynein axonemal heavy chain 1"/>
    <property type="match status" value="1"/>
</dbReference>
<feature type="domain" description="Dynein heavy chain coiled coil stalk" evidence="21">
    <location>
        <begin position="2750"/>
        <end position="3097"/>
    </location>
</feature>
<evidence type="ECO:0000256" key="1">
    <source>
        <dbReference type="ARBA" id="ARBA00004230"/>
    </source>
</evidence>
<keyword evidence="7" id="KW-0547">Nucleotide-binding</keyword>
<dbReference type="GO" id="GO:0003341">
    <property type="term" value="P:cilium movement"/>
    <property type="evidence" value="ECO:0007669"/>
    <property type="project" value="UniProtKB-ARBA"/>
</dbReference>
<dbReference type="Pfam" id="PF17852">
    <property type="entry name" value="Dynein_AAA_lid"/>
    <property type="match status" value="1"/>
</dbReference>
<accession>A0A9W7LEA9</accession>